<dbReference type="EC" id="3.1.1.3" evidence="3"/>
<evidence type="ECO:0000256" key="6">
    <source>
        <dbReference type="ARBA" id="ARBA00022963"/>
    </source>
</evidence>
<dbReference type="GO" id="GO:0004806">
    <property type="term" value="F:triacylglycerol lipase activity"/>
    <property type="evidence" value="ECO:0007669"/>
    <property type="project" value="UniProtKB-EC"/>
</dbReference>
<evidence type="ECO:0000256" key="7">
    <source>
        <dbReference type="ARBA" id="ARBA00023098"/>
    </source>
</evidence>
<dbReference type="Gene3D" id="1.10.167.10">
    <property type="entry name" value="Regulator of G-protein Signalling 4, domain 2"/>
    <property type="match status" value="1"/>
</dbReference>
<sequence>MSGYQASSDAEYGGLSQVDGHRTPPEAGANSVPLHLKQRASSPRSARTFGGAEGKLRSSSMARATSDGSAQSQPPNDGFHEREFAEEEEDWEAYDDSDDDGTALPHVRAAPLPTHPPSQEPAQSRRSAREGSHAASSDADDRLQDQLGDPSKPPAHGKNGVHVGLSEGDLPPRRIIGGLGAVTRDAVPGAFPMARSVSTEHGSAASLNRYDDRRETFYRLAGARSNLNSWAPSAEPLRGGMPEISNLPNWSTIRSGERTSQPISNVQRDMDWSMRKLINEDVFKRLLDDPLGRHRFREWLVHNRGTEARLDMLYDTMQFDKQMVDVRTTSEALFDIYLAEDSPMHVALPQELGDQYFDTLRKQFELKASLDQTAQHLLSSLYKTEFQSFVKAQLIEHNKVKLGRFDNNERTGLGDCYCLTNPRLRENPIVLVSPGFTDLTGYPPGAIIGRNCRFLQGPGTAPESIQRVRDALNAGEPCTELLLNYRRDGAPFFCLLSIIPLRDSSGQLVYFIGAQVNVSGELASAKGLDFLVGGGDVPPSELQSRVHSGYEASPSMLRHFDAQQDPNRPSPASLADDDSGAWGAPRVNRKLAAGSYEPTLRMGPGPSPKIDGPLFDANAAGGGRKGQGFVGKWLTRGKRSDSSSEGSSHPAPRRDRERGQLLTGAEGQMRSGAHSLSDQMGYFTELYGKMLIFKRSKREIIFATRELLELAGLPTGSWRDVYDSTLIHADLLSLIQGSEKSETRAIRTAVQEAVRNGTHISLHVILRATSRRGHNHDAPAAEALREPRHHHIKSGYIIPLFRGSVDQKHALICIRDARIELAMSDNEYVANMLFPQLTSSWAVVALTCASSVRALAFPKSSMKQPSLDPFYKVPINISAYKVGEIIRERPVDTIAAGAKSAYQILYRTNTALDNADATVATVWAPSKLAPGPPKIVSFQAPEDSAAFDCAPSFSVIKDSPSNSSGDTYGFYIDASLFNGWYVVQPDFEGSLSAYIVGKSQAYGVLDGIRAILKHKPTIPDATGAQTVLAGYSGGGHASAYAGQYKRAYAPELNIIGSASGGTPVDLKLILTNLNKTPFAGYAIAALAAFVKTFPDVNQYLRSILNDQGKQAIEFLQSYACVPQELLRFAFVDYYTYLTVPYQQALAEPVVVKALEENFLGKGPGAVVTDFPRYLYHGVLDEVIPQAPVAQYVKDQCAAGSKVRYHTDLIAGHVLEGIEGFLPSFQFIKDTFDGKTKNMECTEEHNIVSLLPNLYNDYATKLVGKAALNKVKALNGKTIAGESIHF</sequence>
<comment type="subcellular location">
    <subcellularLocation>
        <location evidence="2">Secreted</location>
    </subcellularLocation>
</comment>
<dbReference type="GO" id="GO:0016042">
    <property type="term" value="P:lipid catabolic process"/>
    <property type="evidence" value="ECO:0007669"/>
    <property type="project" value="UniProtKB-KW"/>
</dbReference>
<dbReference type="SUPFAM" id="SSF48097">
    <property type="entry name" value="Regulator of G-protein signaling, RGS"/>
    <property type="match status" value="1"/>
</dbReference>
<feature type="compositionally biased region" description="Gly residues" evidence="8">
    <location>
        <begin position="620"/>
        <end position="629"/>
    </location>
</feature>
<comment type="catalytic activity">
    <reaction evidence="1">
        <text>a triacylglycerol + H2O = a diacylglycerol + a fatty acid + H(+)</text>
        <dbReference type="Rhea" id="RHEA:12044"/>
        <dbReference type="ChEBI" id="CHEBI:15377"/>
        <dbReference type="ChEBI" id="CHEBI:15378"/>
        <dbReference type="ChEBI" id="CHEBI:17855"/>
        <dbReference type="ChEBI" id="CHEBI:18035"/>
        <dbReference type="ChEBI" id="CHEBI:28868"/>
        <dbReference type="EC" id="3.1.1.3"/>
    </reaction>
</comment>
<reference evidence="11 12" key="1">
    <citation type="submission" date="2014-09" db="EMBL/GenBank/DDBJ databases">
        <authorList>
            <person name="Magalhaes I.L.F."/>
            <person name="Oliveira U."/>
            <person name="Santos F.R."/>
            <person name="Vidigal T.H.D.A."/>
            <person name="Brescovit A.D."/>
            <person name="Santos A.J."/>
        </authorList>
    </citation>
    <scope>NUCLEOTIDE SEQUENCE [LARGE SCALE GENOMIC DNA]</scope>
</reference>
<name>A0A0P1BBV6_9BASI</name>
<dbReference type="NCBIfam" id="TIGR00229">
    <property type="entry name" value="sensory_box"/>
    <property type="match status" value="1"/>
</dbReference>
<keyword evidence="4" id="KW-0964">Secreted</keyword>
<dbReference type="EMBL" id="CCYA01000221">
    <property type="protein sequence ID" value="CEH13511.1"/>
    <property type="molecule type" value="Genomic_DNA"/>
</dbReference>
<evidence type="ECO:0000313" key="12">
    <source>
        <dbReference type="Proteomes" id="UP000054845"/>
    </source>
</evidence>
<evidence type="ECO:0000259" key="9">
    <source>
        <dbReference type="PROSITE" id="PS50113"/>
    </source>
</evidence>
<feature type="compositionally biased region" description="Polar residues" evidence="8">
    <location>
        <begin position="57"/>
        <end position="75"/>
    </location>
</feature>
<keyword evidence="5" id="KW-0378">Hydrolase</keyword>
<dbReference type="Gene3D" id="1.10.260.130">
    <property type="match status" value="1"/>
</dbReference>
<dbReference type="PANTHER" id="PTHR34853:SF1">
    <property type="entry name" value="LIPASE 5"/>
    <property type="match status" value="1"/>
</dbReference>
<dbReference type="InterPro" id="IPR044926">
    <property type="entry name" value="RGS_subdomain_2"/>
</dbReference>
<evidence type="ECO:0000256" key="8">
    <source>
        <dbReference type="SAM" id="MobiDB-lite"/>
    </source>
</evidence>
<keyword evidence="6" id="KW-0442">Lipid degradation</keyword>
<dbReference type="InterPro" id="IPR000700">
    <property type="entry name" value="PAS-assoc_C"/>
</dbReference>
<accession>A0A0P1BBV6</accession>
<dbReference type="InterPro" id="IPR005152">
    <property type="entry name" value="Lipase_secreted"/>
</dbReference>
<evidence type="ECO:0000256" key="4">
    <source>
        <dbReference type="ARBA" id="ARBA00022525"/>
    </source>
</evidence>
<feature type="region of interest" description="Disordered" evidence="8">
    <location>
        <begin position="561"/>
        <end position="660"/>
    </location>
</feature>
<dbReference type="Pfam" id="PF00615">
    <property type="entry name" value="RGS"/>
    <property type="match status" value="1"/>
</dbReference>
<evidence type="ECO:0000256" key="5">
    <source>
        <dbReference type="ARBA" id="ARBA00022801"/>
    </source>
</evidence>
<proteinExistence type="predicted"/>
<feature type="domain" description="RGS" evidence="10">
    <location>
        <begin position="282"/>
        <end position="392"/>
    </location>
</feature>
<dbReference type="SUPFAM" id="SSF55785">
    <property type="entry name" value="PYP-like sensor domain (PAS domain)"/>
    <property type="match status" value="1"/>
</dbReference>
<dbReference type="Pfam" id="PF13426">
    <property type="entry name" value="PAS_9"/>
    <property type="match status" value="1"/>
</dbReference>
<evidence type="ECO:0000313" key="11">
    <source>
        <dbReference type="EMBL" id="CEH13511.1"/>
    </source>
</evidence>
<dbReference type="InterPro" id="IPR016137">
    <property type="entry name" value="RGS"/>
</dbReference>
<evidence type="ECO:0000259" key="10">
    <source>
        <dbReference type="PROSITE" id="PS50132"/>
    </source>
</evidence>
<dbReference type="PANTHER" id="PTHR34853">
    <property type="match status" value="1"/>
</dbReference>
<dbReference type="PROSITE" id="PS50113">
    <property type="entry name" value="PAC"/>
    <property type="match status" value="1"/>
</dbReference>
<evidence type="ECO:0000256" key="2">
    <source>
        <dbReference type="ARBA" id="ARBA00004613"/>
    </source>
</evidence>
<organism evidence="11 12">
    <name type="scientific">Ceraceosorus bombacis</name>
    <dbReference type="NCBI Taxonomy" id="401625"/>
    <lineage>
        <taxon>Eukaryota</taxon>
        <taxon>Fungi</taxon>
        <taxon>Dikarya</taxon>
        <taxon>Basidiomycota</taxon>
        <taxon>Ustilaginomycotina</taxon>
        <taxon>Exobasidiomycetes</taxon>
        <taxon>Ceraceosorales</taxon>
        <taxon>Ceraceosoraceae</taxon>
        <taxon>Ceraceosorus</taxon>
    </lineage>
</organism>
<evidence type="ECO:0000256" key="1">
    <source>
        <dbReference type="ARBA" id="ARBA00001024"/>
    </source>
</evidence>
<dbReference type="PROSITE" id="PS50132">
    <property type="entry name" value="RGS"/>
    <property type="match status" value="1"/>
</dbReference>
<keyword evidence="7" id="KW-0443">Lipid metabolism</keyword>
<feature type="region of interest" description="Disordered" evidence="8">
    <location>
        <begin position="1"/>
        <end position="173"/>
    </location>
</feature>
<dbReference type="Proteomes" id="UP000054845">
    <property type="component" value="Unassembled WGS sequence"/>
</dbReference>
<dbReference type="Gene3D" id="3.30.450.20">
    <property type="entry name" value="PAS domain"/>
    <property type="match status" value="1"/>
</dbReference>
<dbReference type="Gene3D" id="3.40.50.1820">
    <property type="entry name" value="alpha/beta hydrolase"/>
    <property type="match status" value="1"/>
</dbReference>
<keyword evidence="12" id="KW-1185">Reference proteome</keyword>
<dbReference type="OrthoDB" id="447251at2759"/>
<dbReference type="STRING" id="401625.A0A0P1BBV6"/>
<dbReference type="SUPFAM" id="SSF53474">
    <property type="entry name" value="alpha/beta-Hydrolases"/>
    <property type="match status" value="1"/>
</dbReference>
<dbReference type="InterPro" id="IPR036305">
    <property type="entry name" value="RGS_sf"/>
</dbReference>
<dbReference type="InterPro" id="IPR035965">
    <property type="entry name" value="PAS-like_dom_sf"/>
</dbReference>
<dbReference type="CDD" id="cd00130">
    <property type="entry name" value="PAS"/>
    <property type="match status" value="1"/>
</dbReference>
<feature type="domain" description="PAC" evidence="9">
    <location>
        <begin position="477"/>
        <end position="530"/>
    </location>
</feature>
<feature type="compositionally biased region" description="Acidic residues" evidence="8">
    <location>
        <begin position="84"/>
        <end position="101"/>
    </location>
</feature>
<protein>
    <recommendedName>
        <fullName evidence="3">triacylglycerol lipase</fullName>
        <ecNumber evidence="3">3.1.1.3</ecNumber>
    </recommendedName>
</protein>
<evidence type="ECO:0000256" key="3">
    <source>
        <dbReference type="ARBA" id="ARBA00013279"/>
    </source>
</evidence>
<dbReference type="InterPro" id="IPR000014">
    <property type="entry name" value="PAS"/>
</dbReference>
<dbReference type="GO" id="GO:0005576">
    <property type="term" value="C:extracellular region"/>
    <property type="evidence" value="ECO:0007669"/>
    <property type="project" value="UniProtKB-SubCell"/>
</dbReference>
<dbReference type="InterPro" id="IPR029058">
    <property type="entry name" value="AB_hydrolase_fold"/>
</dbReference>
<dbReference type="Pfam" id="PF03583">
    <property type="entry name" value="LIP"/>
    <property type="match status" value="1"/>
</dbReference>